<dbReference type="InterPro" id="IPR017482">
    <property type="entry name" value="Lambda-type_endonuclease"/>
</dbReference>
<gene>
    <name evidence="2" type="ORF">AAX06_01230</name>
</gene>
<dbReference type="InterPro" id="IPR011335">
    <property type="entry name" value="Restrct_endonuc-II-like"/>
</dbReference>
<proteinExistence type="predicted"/>
<dbReference type="PANTHER" id="PTHR46609:SF6">
    <property type="entry name" value="EXONUCLEASE, PHAGE-TYPE_RECB, C-TERMINAL DOMAIN-CONTAINING PROTEIN-RELATED"/>
    <property type="match status" value="1"/>
</dbReference>
<dbReference type="Proteomes" id="UP000077465">
    <property type="component" value="Chromosome"/>
</dbReference>
<dbReference type="InterPro" id="IPR019080">
    <property type="entry name" value="YqaJ_viral_recombinase"/>
</dbReference>
<dbReference type="EMBL" id="CP011376">
    <property type="protein sequence ID" value="AKG07032.1"/>
    <property type="molecule type" value="Genomic_DNA"/>
</dbReference>
<feature type="domain" description="YqaJ viral recombinase" evidence="1">
    <location>
        <begin position="9"/>
        <end position="147"/>
    </location>
</feature>
<evidence type="ECO:0000313" key="3">
    <source>
        <dbReference type="Proteomes" id="UP000077465"/>
    </source>
</evidence>
<keyword evidence="2" id="KW-0540">Nuclease</keyword>
<protein>
    <submittedName>
        <fullName evidence="2">Exonuclease</fullName>
    </submittedName>
</protein>
<keyword evidence="2" id="KW-0269">Exonuclease</keyword>
<name>A0AAC8PVD6_9GAMM</name>
<dbReference type="Gene3D" id="3.90.320.10">
    <property type="match status" value="1"/>
</dbReference>
<evidence type="ECO:0000259" key="1">
    <source>
        <dbReference type="Pfam" id="PF09588"/>
    </source>
</evidence>
<dbReference type="InterPro" id="IPR051703">
    <property type="entry name" value="NF-kappa-B_Signaling_Reg"/>
</dbReference>
<organism evidence="2 3">
    <name type="scientific">Moraxella bovoculi</name>
    <dbReference type="NCBI Taxonomy" id="386891"/>
    <lineage>
        <taxon>Bacteria</taxon>
        <taxon>Pseudomonadati</taxon>
        <taxon>Pseudomonadota</taxon>
        <taxon>Gammaproteobacteria</taxon>
        <taxon>Moraxellales</taxon>
        <taxon>Moraxellaceae</taxon>
        <taxon>Moraxella</taxon>
    </lineage>
</organism>
<sequence>MNILQRNDDWLTSRIGKITASRIGGINAKPKTGKALNETLLEILSERLTGEKTEGFTSKAMQWGIENEPYAVTAYENETGLFVMQTGLIDHPTIPMSGASPDGLVGKDGLIEIKCPTSPKHTNTLLTGQVPSEYMPQITWQLACTGRKWCDFVSYDPRQPEHLKIKIIRVNRDDEAIGELEQQVINANQILENAKKELGA</sequence>
<dbReference type="Pfam" id="PF09588">
    <property type="entry name" value="YqaJ"/>
    <property type="match status" value="1"/>
</dbReference>
<keyword evidence="2" id="KW-0378">Hydrolase</keyword>
<dbReference type="InterPro" id="IPR011604">
    <property type="entry name" value="PDDEXK-like_dom_sf"/>
</dbReference>
<evidence type="ECO:0000313" key="2">
    <source>
        <dbReference type="EMBL" id="AKG07032.1"/>
    </source>
</evidence>
<accession>A0AAC8PVD6</accession>
<reference evidence="2 3" key="1">
    <citation type="submission" date="2015-05" db="EMBL/GenBank/DDBJ databases">
        <authorList>
            <person name="Dickey A."/>
            <person name="Clawson M."/>
            <person name="Bono J."/>
            <person name="Loy J.D."/>
        </authorList>
    </citation>
    <scope>NUCLEOTIDE SEQUENCE [LARGE SCALE GENOMIC DNA]</scope>
    <source>
        <strain evidence="2 3">22581</strain>
    </source>
</reference>
<dbReference type="GO" id="GO:0004527">
    <property type="term" value="F:exonuclease activity"/>
    <property type="evidence" value="ECO:0007669"/>
    <property type="project" value="UniProtKB-KW"/>
</dbReference>
<dbReference type="CDD" id="cd22343">
    <property type="entry name" value="PDDEXK_lambda_exonuclease-like"/>
    <property type="match status" value="1"/>
</dbReference>
<dbReference type="NCBIfam" id="TIGR03033">
    <property type="entry name" value="phage_rel_nuc"/>
    <property type="match status" value="1"/>
</dbReference>
<dbReference type="SUPFAM" id="SSF52980">
    <property type="entry name" value="Restriction endonuclease-like"/>
    <property type="match status" value="1"/>
</dbReference>
<dbReference type="PANTHER" id="PTHR46609">
    <property type="entry name" value="EXONUCLEASE, PHAGE-TYPE/RECB, C-TERMINAL DOMAIN-CONTAINING PROTEIN"/>
    <property type="match status" value="1"/>
</dbReference>
<dbReference type="AlphaFoldDB" id="A0AAC8PVD6"/>
<dbReference type="RefSeq" id="WP_046695983.1">
    <property type="nucleotide sequence ID" value="NZ_CP011376.1"/>
</dbReference>